<proteinExistence type="predicted"/>
<accession>A0ABU8EVT7</accession>
<feature type="transmembrane region" description="Helical" evidence="1">
    <location>
        <begin position="180"/>
        <end position="198"/>
    </location>
</feature>
<dbReference type="EMBL" id="JBAWKS010000002">
    <property type="protein sequence ID" value="MEI4550986.1"/>
    <property type="molecule type" value="Genomic_DNA"/>
</dbReference>
<protein>
    <recommendedName>
        <fullName evidence="4">DUF3592 domain-containing protein</fullName>
    </recommendedName>
</protein>
<dbReference type="RefSeq" id="WP_336436034.1">
    <property type="nucleotide sequence ID" value="NZ_JBAWKS010000002.1"/>
</dbReference>
<sequence>MTTKLFALVALVPSIASVVMAIALHQTAGLAFIISAIFFCGISLLLFGRKRLLEFDSATQQVYLSTSLWHFFQKRSAIAPFSALTCELTSLGTKGPYQITVAEQNYVFDDYQDAYALLAFLSLHYKLPVIENISNWPSKTPLSFDNMQAADITPLDQTETLNDKSDVYIEIWDRKSIIRLSLPFFFFTVLGALVKYGVL</sequence>
<evidence type="ECO:0000313" key="3">
    <source>
        <dbReference type="Proteomes" id="UP001382455"/>
    </source>
</evidence>
<dbReference type="Proteomes" id="UP001382455">
    <property type="component" value="Unassembled WGS sequence"/>
</dbReference>
<name>A0ABU8EVT7_9GAMM</name>
<keyword evidence="1" id="KW-0812">Transmembrane</keyword>
<keyword evidence="1" id="KW-1133">Transmembrane helix</keyword>
<gene>
    <name evidence="2" type="ORF">WAE96_15045</name>
</gene>
<feature type="transmembrane region" description="Helical" evidence="1">
    <location>
        <begin position="31"/>
        <end position="48"/>
    </location>
</feature>
<reference evidence="2 3" key="1">
    <citation type="submission" date="2023-12" db="EMBL/GenBank/DDBJ databases">
        <title>Friends and Foes: Symbiotic and Algicidal bacterial influence on Karenia brevis blooms.</title>
        <authorList>
            <person name="Fei C."/>
            <person name="Mohamed A.R."/>
            <person name="Booker A."/>
            <person name="Arshad M."/>
            <person name="Klass S."/>
            <person name="Ahn S."/>
            <person name="Gilbert P.M."/>
            <person name="Heil C.A."/>
            <person name="Martinez J.M."/>
            <person name="Amin S.A."/>
        </authorList>
    </citation>
    <scope>NUCLEOTIDE SEQUENCE [LARGE SCALE GENOMIC DNA]</scope>
    <source>
        <strain evidence="2 3">CE15</strain>
    </source>
</reference>
<evidence type="ECO:0008006" key="4">
    <source>
        <dbReference type="Google" id="ProtNLM"/>
    </source>
</evidence>
<evidence type="ECO:0000256" key="1">
    <source>
        <dbReference type="SAM" id="Phobius"/>
    </source>
</evidence>
<evidence type="ECO:0000313" key="2">
    <source>
        <dbReference type="EMBL" id="MEI4550986.1"/>
    </source>
</evidence>
<comment type="caution">
    <text evidence="2">The sequence shown here is derived from an EMBL/GenBank/DDBJ whole genome shotgun (WGS) entry which is preliminary data.</text>
</comment>
<keyword evidence="1" id="KW-0472">Membrane</keyword>
<organism evidence="2 3">
    <name type="scientific">Pseudoalteromonas spongiae</name>
    <dbReference type="NCBI Taxonomy" id="298657"/>
    <lineage>
        <taxon>Bacteria</taxon>
        <taxon>Pseudomonadati</taxon>
        <taxon>Pseudomonadota</taxon>
        <taxon>Gammaproteobacteria</taxon>
        <taxon>Alteromonadales</taxon>
        <taxon>Pseudoalteromonadaceae</taxon>
        <taxon>Pseudoalteromonas</taxon>
    </lineage>
</organism>
<keyword evidence="3" id="KW-1185">Reference proteome</keyword>